<dbReference type="Proteomes" id="UP001214576">
    <property type="component" value="Unassembled WGS sequence"/>
</dbReference>
<feature type="region of interest" description="Disordered" evidence="1">
    <location>
        <begin position="32"/>
        <end position="71"/>
    </location>
</feature>
<name>A0AAD4YIX9_OVIAM</name>
<dbReference type="AlphaFoldDB" id="A0AAD4YIX9"/>
<evidence type="ECO:0000313" key="2">
    <source>
        <dbReference type="EMBL" id="KAI4548696.1"/>
    </source>
</evidence>
<feature type="compositionally biased region" description="Acidic residues" evidence="1">
    <location>
        <begin position="38"/>
        <end position="55"/>
    </location>
</feature>
<organism evidence="2 3">
    <name type="scientific">Ovis ammon polii</name>
    <dbReference type="NCBI Taxonomy" id="230172"/>
    <lineage>
        <taxon>Eukaryota</taxon>
        <taxon>Metazoa</taxon>
        <taxon>Chordata</taxon>
        <taxon>Craniata</taxon>
        <taxon>Vertebrata</taxon>
        <taxon>Euteleostomi</taxon>
        <taxon>Mammalia</taxon>
        <taxon>Eutheria</taxon>
        <taxon>Laurasiatheria</taxon>
        <taxon>Artiodactyla</taxon>
        <taxon>Ruminantia</taxon>
        <taxon>Pecora</taxon>
        <taxon>Bovidae</taxon>
        <taxon>Caprinae</taxon>
        <taxon>Ovis</taxon>
    </lineage>
</organism>
<feature type="region of interest" description="Disordered" evidence="1">
    <location>
        <begin position="188"/>
        <end position="207"/>
    </location>
</feature>
<keyword evidence="3" id="KW-1185">Reference proteome</keyword>
<dbReference type="EMBL" id="JAKZEL010000001">
    <property type="protein sequence ID" value="KAI4548696.1"/>
    <property type="molecule type" value="Genomic_DNA"/>
</dbReference>
<reference evidence="2" key="1">
    <citation type="submission" date="2022-03" db="EMBL/GenBank/DDBJ databases">
        <title>Genomic analyses of argali, domestic sheep and their hybrids provide insights into chromosomal evolution, heterosis and genetic basis of agronomic traits.</title>
        <authorList>
            <person name="Li M."/>
        </authorList>
    </citation>
    <scope>NUCLEOTIDE SEQUENCE</scope>
    <source>
        <strain evidence="2">CAU-MHL-2022a</strain>
        <tissue evidence="2">Skin</tissue>
    </source>
</reference>
<proteinExistence type="predicted"/>
<protein>
    <submittedName>
        <fullName evidence="2">Uncharacterized protein</fullName>
    </submittedName>
</protein>
<sequence length="294" mass="32589">MQFCLWVGKIPGEGNGNSIQYSCLENSMDCGAWSPNPEQEEEIDPNPESSSEETEPCSTPGTRGEREKHRKGQIWETVIHLILSLLSSSSDGKETEEKEQVHSVHFKVTSGISTAQNTLMSTEPETRAHSACISQMINQSLECGTCPRFHGHCGTIICSTAEKTRVTVTSEIFMDQLPAALSSAGWHRACGKRNRGQTSGSMTFPDSKGQIQTVANKEKEGLQRQERRFAPSLIPTEMNLLKRAQMMSSVWSELNTISSSYRNVLEILTFFRPQLTKFPAQEAGQNTNLCAPRS</sequence>
<gene>
    <name evidence="2" type="ORF">MG293_001026</name>
</gene>
<comment type="caution">
    <text evidence="2">The sequence shown here is derived from an EMBL/GenBank/DDBJ whole genome shotgun (WGS) entry which is preliminary data.</text>
</comment>
<feature type="compositionally biased region" description="Polar residues" evidence="1">
    <location>
        <begin position="196"/>
        <end position="207"/>
    </location>
</feature>
<accession>A0AAD4YIX9</accession>
<evidence type="ECO:0000256" key="1">
    <source>
        <dbReference type="SAM" id="MobiDB-lite"/>
    </source>
</evidence>
<evidence type="ECO:0000313" key="3">
    <source>
        <dbReference type="Proteomes" id="UP001214576"/>
    </source>
</evidence>